<organism evidence="1 2">
    <name type="scientific">Liparis tanakae</name>
    <name type="common">Tanaka's snailfish</name>
    <dbReference type="NCBI Taxonomy" id="230148"/>
    <lineage>
        <taxon>Eukaryota</taxon>
        <taxon>Metazoa</taxon>
        <taxon>Chordata</taxon>
        <taxon>Craniata</taxon>
        <taxon>Vertebrata</taxon>
        <taxon>Euteleostomi</taxon>
        <taxon>Actinopterygii</taxon>
        <taxon>Neopterygii</taxon>
        <taxon>Teleostei</taxon>
        <taxon>Neoteleostei</taxon>
        <taxon>Acanthomorphata</taxon>
        <taxon>Eupercaria</taxon>
        <taxon>Perciformes</taxon>
        <taxon>Cottioidei</taxon>
        <taxon>Cottales</taxon>
        <taxon>Liparidae</taxon>
        <taxon>Liparis</taxon>
    </lineage>
</organism>
<name>A0A4Z2G7Q7_9TELE</name>
<dbReference type="Proteomes" id="UP000314294">
    <property type="component" value="Unassembled WGS sequence"/>
</dbReference>
<dbReference type="AlphaFoldDB" id="A0A4Z2G7Q7"/>
<dbReference type="EMBL" id="SRLO01000648">
    <property type="protein sequence ID" value="TNN49616.1"/>
    <property type="molecule type" value="Genomic_DNA"/>
</dbReference>
<evidence type="ECO:0000313" key="1">
    <source>
        <dbReference type="EMBL" id="TNN49616.1"/>
    </source>
</evidence>
<accession>A0A4Z2G7Q7</accession>
<reference evidence="1 2" key="1">
    <citation type="submission" date="2019-03" db="EMBL/GenBank/DDBJ databases">
        <title>First draft genome of Liparis tanakae, snailfish: a comprehensive survey of snailfish specific genes.</title>
        <authorList>
            <person name="Kim W."/>
            <person name="Song I."/>
            <person name="Jeong J.-H."/>
            <person name="Kim D."/>
            <person name="Kim S."/>
            <person name="Ryu S."/>
            <person name="Song J.Y."/>
            <person name="Lee S.K."/>
        </authorList>
    </citation>
    <scope>NUCLEOTIDE SEQUENCE [LARGE SCALE GENOMIC DNA]</scope>
    <source>
        <tissue evidence="1">Muscle</tissue>
    </source>
</reference>
<evidence type="ECO:0000313" key="2">
    <source>
        <dbReference type="Proteomes" id="UP000314294"/>
    </source>
</evidence>
<protein>
    <submittedName>
        <fullName evidence="1">Uncharacterized protein</fullName>
    </submittedName>
</protein>
<gene>
    <name evidence="1" type="ORF">EYF80_040174</name>
</gene>
<sequence length="75" mass="8725">MKYLSHLRPSAYIKHKHKRINEYVSNEEESKTSVKKRSRQKAKVDLWLSVTQGRKDYTRLPAAAAVTKTNTQLPL</sequence>
<comment type="caution">
    <text evidence="1">The sequence shown here is derived from an EMBL/GenBank/DDBJ whole genome shotgun (WGS) entry which is preliminary data.</text>
</comment>
<proteinExistence type="predicted"/>
<keyword evidence="2" id="KW-1185">Reference proteome</keyword>